<evidence type="ECO:0000256" key="1">
    <source>
        <dbReference type="ARBA" id="ARBA00008136"/>
    </source>
</evidence>
<keyword evidence="2 8" id="KW-0645">Protease</keyword>
<sequence>MCGRYQLEISLDEILNFIDVLGEVKDRYQAEELQAMTHPKKDIFPGARALVLTREGLKEPVWGFPLEKKLVFNARAESLYEKPFFRQAAKERRCLVPANLFYEWQGPEKIKHEVSQASPLFYLGGLYSRFPNAQGEPEEHFSIITTASQGPMLNLHPRTPLIVSPPDLRVYLDPLASETQVRRILETPPQGLIIRQTGPSQLSFF</sequence>
<dbReference type="GO" id="GO:0006508">
    <property type="term" value="P:proteolysis"/>
    <property type="evidence" value="ECO:0007669"/>
    <property type="project" value="UniProtKB-KW"/>
</dbReference>
<protein>
    <recommendedName>
        <fullName evidence="8">Abasic site processing protein</fullName>
        <ecNumber evidence="8">3.4.-.-</ecNumber>
    </recommendedName>
</protein>
<dbReference type="GO" id="GO:0016829">
    <property type="term" value="F:lyase activity"/>
    <property type="evidence" value="ECO:0007669"/>
    <property type="project" value="UniProtKB-KW"/>
</dbReference>
<comment type="caution">
    <text evidence="9">The sequence shown here is derived from an EMBL/GenBank/DDBJ whole genome shotgun (WGS) entry which is preliminary data.</text>
</comment>
<comment type="similarity">
    <text evidence="1 8">Belongs to the SOS response-associated peptidase family.</text>
</comment>
<accession>A0A941CSP3</accession>
<dbReference type="GO" id="GO:0106300">
    <property type="term" value="P:protein-DNA covalent cross-linking repair"/>
    <property type="evidence" value="ECO:0007669"/>
    <property type="project" value="InterPro"/>
</dbReference>
<keyword evidence="4 8" id="KW-0378">Hydrolase</keyword>
<dbReference type="Gene3D" id="3.90.1680.10">
    <property type="entry name" value="SOS response associated peptidase-like"/>
    <property type="match status" value="1"/>
</dbReference>
<dbReference type="InterPro" id="IPR036590">
    <property type="entry name" value="SRAP-like"/>
</dbReference>
<reference evidence="9" key="1">
    <citation type="submission" date="2021-04" db="EMBL/GenBank/DDBJ databases">
        <title>Proteiniclasticum sedimins sp. nov., an obligate anaerobic bacterium isolated from anaerobic sludge.</title>
        <authorList>
            <person name="Liu J."/>
        </authorList>
    </citation>
    <scope>NUCLEOTIDE SEQUENCE</scope>
    <source>
        <strain evidence="9">BAD-10</strain>
    </source>
</reference>
<dbReference type="AlphaFoldDB" id="A0A941CSP3"/>
<dbReference type="EMBL" id="JAGSCS010000018">
    <property type="protein sequence ID" value="MBR0577028.1"/>
    <property type="molecule type" value="Genomic_DNA"/>
</dbReference>
<dbReference type="PANTHER" id="PTHR13604">
    <property type="entry name" value="DC12-RELATED"/>
    <property type="match status" value="1"/>
</dbReference>
<keyword evidence="10" id="KW-1185">Reference proteome</keyword>
<organism evidence="9 10">
    <name type="scientific">Proteiniclasticum sediminis</name>
    <dbReference type="NCBI Taxonomy" id="2804028"/>
    <lineage>
        <taxon>Bacteria</taxon>
        <taxon>Bacillati</taxon>
        <taxon>Bacillota</taxon>
        <taxon>Clostridia</taxon>
        <taxon>Eubacteriales</taxon>
        <taxon>Clostridiaceae</taxon>
        <taxon>Proteiniclasticum</taxon>
    </lineage>
</organism>
<dbReference type="Pfam" id="PF02586">
    <property type="entry name" value="SRAP"/>
    <property type="match status" value="1"/>
</dbReference>
<dbReference type="PANTHER" id="PTHR13604:SF0">
    <property type="entry name" value="ABASIC SITE PROCESSING PROTEIN HMCES"/>
    <property type="match status" value="1"/>
</dbReference>
<gene>
    <name evidence="9" type="ORF">KCG48_11945</name>
</gene>
<evidence type="ECO:0000256" key="2">
    <source>
        <dbReference type="ARBA" id="ARBA00022670"/>
    </source>
</evidence>
<evidence type="ECO:0000256" key="7">
    <source>
        <dbReference type="ARBA" id="ARBA00023239"/>
    </source>
</evidence>
<evidence type="ECO:0000256" key="5">
    <source>
        <dbReference type="ARBA" id="ARBA00023124"/>
    </source>
</evidence>
<dbReference type="Proteomes" id="UP000675379">
    <property type="component" value="Unassembled WGS sequence"/>
</dbReference>
<dbReference type="EC" id="3.4.-.-" evidence="8"/>
<evidence type="ECO:0000256" key="6">
    <source>
        <dbReference type="ARBA" id="ARBA00023125"/>
    </source>
</evidence>
<proteinExistence type="inferred from homology"/>
<dbReference type="RefSeq" id="WP_211802442.1">
    <property type="nucleotide sequence ID" value="NZ_JAGSCS010000018.1"/>
</dbReference>
<keyword evidence="3" id="KW-0227">DNA damage</keyword>
<evidence type="ECO:0000256" key="3">
    <source>
        <dbReference type="ARBA" id="ARBA00022763"/>
    </source>
</evidence>
<evidence type="ECO:0000313" key="10">
    <source>
        <dbReference type="Proteomes" id="UP000675379"/>
    </source>
</evidence>
<evidence type="ECO:0000256" key="8">
    <source>
        <dbReference type="RuleBase" id="RU364100"/>
    </source>
</evidence>
<dbReference type="GO" id="GO:0003697">
    <property type="term" value="F:single-stranded DNA binding"/>
    <property type="evidence" value="ECO:0007669"/>
    <property type="project" value="InterPro"/>
</dbReference>
<dbReference type="GO" id="GO:0008233">
    <property type="term" value="F:peptidase activity"/>
    <property type="evidence" value="ECO:0007669"/>
    <property type="project" value="UniProtKB-KW"/>
</dbReference>
<dbReference type="SUPFAM" id="SSF143081">
    <property type="entry name" value="BB1717-like"/>
    <property type="match status" value="1"/>
</dbReference>
<evidence type="ECO:0000256" key="4">
    <source>
        <dbReference type="ARBA" id="ARBA00022801"/>
    </source>
</evidence>
<keyword evidence="5" id="KW-0190">Covalent protein-DNA linkage</keyword>
<keyword evidence="7" id="KW-0456">Lyase</keyword>
<name>A0A941CSP3_9CLOT</name>
<keyword evidence="6" id="KW-0238">DNA-binding</keyword>
<dbReference type="InterPro" id="IPR003738">
    <property type="entry name" value="SRAP"/>
</dbReference>
<evidence type="ECO:0000313" key="9">
    <source>
        <dbReference type="EMBL" id="MBR0577028.1"/>
    </source>
</evidence>